<keyword evidence="6" id="KW-1185">Reference proteome</keyword>
<keyword evidence="1 2" id="KW-0597">Phosphoprotein</keyword>
<feature type="modified residue" description="4-aspartylphosphate" evidence="2">
    <location>
        <position position="129"/>
    </location>
</feature>
<name>A0A6A6M166_HEVBR</name>
<evidence type="ECO:0000313" key="5">
    <source>
        <dbReference type="EMBL" id="KAF2306258.1"/>
    </source>
</evidence>
<evidence type="ECO:0000256" key="3">
    <source>
        <dbReference type="SAM" id="MobiDB-lite"/>
    </source>
</evidence>
<feature type="domain" description="Response regulatory" evidence="4">
    <location>
        <begin position="53"/>
        <end position="207"/>
    </location>
</feature>
<dbReference type="EMBL" id="JAAGAX010000008">
    <property type="protein sequence ID" value="KAF2306258.1"/>
    <property type="molecule type" value="Genomic_DNA"/>
</dbReference>
<evidence type="ECO:0000259" key="4">
    <source>
        <dbReference type="PROSITE" id="PS50110"/>
    </source>
</evidence>
<dbReference type="SUPFAM" id="SSF52172">
    <property type="entry name" value="CheY-like"/>
    <property type="match status" value="1"/>
</dbReference>
<evidence type="ECO:0000313" key="6">
    <source>
        <dbReference type="Proteomes" id="UP000467840"/>
    </source>
</evidence>
<dbReference type="PANTHER" id="PTHR45339">
    <property type="entry name" value="HYBRID SIGNAL TRANSDUCTION HISTIDINE KINASE J"/>
    <property type="match status" value="1"/>
</dbReference>
<dbReference type="PANTHER" id="PTHR45339:SF3">
    <property type="entry name" value="HISTIDINE KINASE"/>
    <property type="match status" value="1"/>
</dbReference>
<feature type="compositionally biased region" description="Basic and acidic residues" evidence="3">
    <location>
        <begin position="17"/>
        <end position="26"/>
    </location>
</feature>
<dbReference type="Gene3D" id="3.40.50.2300">
    <property type="match status" value="2"/>
</dbReference>
<feature type="region of interest" description="Disordered" evidence="3">
    <location>
        <begin position="1"/>
        <end position="38"/>
    </location>
</feature>
<reference evidence="5 6" key="1">
    <citation type="journal article" date="2020" name="Mol. Plant">
        <title>The Chromosome-Based Rubber Tree Genome Provides New Insights into Spurge Genome Evolution and Rubber Biosynthesis.</title>
        <authorList>
            <person name="Liu J."/>
            <person name="Shi C."/>
            <person name="Shi C.C."/>
            <person name="Li W."/>
            <person name="Zhang Q.J."/>
            <person name="Zhang Y."/>
            <person name="Li K."/>
            <person name="Lu H.F."/>
            <person name="Shi C."/>
            <person name="Zhu S.T."/>
            <person name="Xiao Z.Y."/>
            <person name="Nan H."/>
            <person name="Yue Y."/>
            <person name="Zhu X.G."/>
            <person name="Wu Y."/>
            <person name="Hong X.N."/>
            <person name="Fan G.Y."/>
            <person name="Tong Y."/>
            <person name="Zhang D."/>
            <person name="Mao C.L."/>
            <person name="Liu Y.L."/>
            <person name="Hao S.J."/>
            <person name="Liu W.Q."/>
            <person name="Lv M.Q."/>
            <person name="Zhang H.B."/>
            <person name="Liu Y."/>
            <person name="Hu-Tang G.R."/>
            <person name="Wang J.P."/>
            <person name="Wang J.H."/>
            <person name="Sun Y.H."/>
            <person name="Ni S.B."/>
            <person name="Chen W.B."/>
            <person name="Zhang X.C."/>
            <person name="Jiao Y.N."/>
            <person name="Eichler E.E."/>
            <person name="Li G.H."/>
            <person name="Liu X."/>
            <person name="Gao L.Z."/>
        </authorList>
    </citation>
    <scope>NUCLEOTIDE SEQUENCE [LARGE SCALE GENOMIC DNA]</scope>
    <source>
        <strain evidence="6">cv. GT1</strain>
        <tissue evidence="5">Leaf</tissue>
    </source>
</reference>
<dbReference type="PROSITE" id="PS50110">
    <property type="entry name" value="RESPONSE_REGULATORY"/>
    <property type="match status" value="1"/>
</dbReference>
<sequence>MLMNKKQAPFSTVSESESSKHWEQHSESSCPKGKANSCSSKAVNERKALEGLRILLAEDTPVLQRVAAIMLEKMGATVTAVGDGLQAVDALNCLLNAKEGRRESLVQDGNKGSQTEIQDCLPYDLILMDCQMPKMDGYEATKAIRKSEAGTGFHIPIVALTAHAMSSDEAKCLEKNQMPKMDGYEATIAIRKSEAGTGFHIPIVALAARQCHRMKLINFGLCMPMEMILPKPLEKFGAEVEEKKQAAADVLFQYSKFVMACIGNQVRPCDLRLHLMKEISGLPTSLKRELPQTAASPDAMVNRQAQAWPDLIKQTVFEHCKLS</sequence>
<gene>
    <name evidence="5" type="ORF">GH714_016074</name>
</gene>
<organism evidence="5 6">
    <name type="scientific">Hevea brasiliensis</name>
    <name type="common">Para rubber tree</name>
    <name type="synonym">Siphonia brasiliensis</name>
    <dbReference type="NCBI Taxonomy" id="3981"/>
    <lineage>
        <taxon>Eukaryota</taxon>
        <taxon>Viridiplantae</taxon>
        <taxon>Streptophyta</taxon>
        <taxon>Embryophyta</taxon>
        <taxon>Tracheophyta</taxon>
        <taxon>Spermatophyta</taxon>
        <taxon>Magnoliopsida</taxon>
        <taxon>eudicotyledons</taxon>
        <taxon>Gunneridae</taxon>
        <taxon>Pentapetalae</taxon>
        <taxon>rosids</taxon>
        <taxon>fabids</taxon>
        <taxon>Malpighiales</taxon>
        <taxon>Euphorbiaceae</taxon>
        <taxon>Crotonoideae</taxon>
        <taxon>Micrandreae</taxon>
        <taxon>Hevea</taxon>
    </lineage>
</organism>
<accession>A0A6A6M166</accession>
<comment type="caution">
    <text evidence="5">The sequence shown here is derived from an EMBL/GenBank/DDBJ whole genome shotgun (WGS) entry which is preliminary data.</text>
</comment>
<dbReference type="InterPro" id="IPR011006">
    <property type="entry name" value="CheY-like_superfamily"/>
</dbReference>
<dbReference type="Proteomes" id="UP000467840">
    <property type="component" value="Chromosome 9"/>
</dbReference>
<dbReference type="CDD" id="cd17546">
    <property type="entry name" value="REC_hyHK_CKI1_RcsC-like"/>
    <property type="match status" value="1"/>
</dbReference>
<protein>
    <recommendedName>
        <fullName evidence="4">Response regulatory domain-containing protein</fullName>
    </recommendedName>
</protein>
<evidence type="ECO:0000256" key="1">
    <source>
        <dbReference type="ARBA" id="ARBA00022553"/>
    </source>
</evidence>
<dbReference type="Pfam" id="PF00072">
    <property type="entry name" value="Response_reg"/>
    <property type="match status" value="1"/>
</dbReference>
<dbReference type="SMART" id="SM00448">
    <property type="entry name" value="REC"/>
    <property type="match status" value="1"/>
</dbReference>
<dbReference type="GO" id="GO:0000160">
    <property type="term" value="P:phosphorelay signal transduction system"/>
    <property type="evidence" value="ECO:0007669"/>
    <property type="project" value="InterPro"/>
</dbReference>
<proteinExistence type="predicted"/>
<evidence type="ECO:0000256" key="2">
    <source>
        <dbReference type="PROSITE-ProRule" id="PRU00169"/>
    </source>
</evidence>
<dbReference type="InterPro" id="IPR001789">
    <property type="entry name" value="Sig_transdc_resp-reg_receiver"/>
</dbReference>
<dbReference type="AlphaFoldDB" id="A0A6A6M166"/>